<dbReference type="InterPro" id="IPR016102">
    <property type="entry name" value="Succinyl-CoA_synth-like"/>
</dbReference>
<dbReference type="InterPro" id="IPR032875">
    <property type="entry name" value="Succ_CoA_lig_flav_dom"/>
</dbReference>
<protein>
    <submittedName>
        <fullName evidence="5">Acetyl CoA synthetase</fullName>
    </submittedName>
</protein>
<dbReference type="Pfam" id="PF13380">
    <property type="entry name" value="CoA_binding_2"/>
    <property type="match status" value="1"/>
</dbReference>
<dbReference type="PANTHER" id="PTHR43334:SF1">
    <property type="entry name" value="3-HYDROXYPROPIONATE--COA LIGASE [ADP-FORMING]"/>
    <property type="match status" value="1"/>
</dbReference>
<evidence type="ECO:0000313" key="5">
    <source>
        <dbReference type="EMBL" id="HHP68515.1"/>
    </source>
</evidence>
<proteinExistence type="predicted"/>
<name>A0A7J3Y128_9CREN</name>
<dbReference type="SMART" id="SM00881">
    <property type="entry name" value="CoA_binding"/>
    <property type="match status" value="1"/>
</dbReference>
<organism evidence="5">
    <name type="scientific">Thermogladius calderae</name>
    <dbReference type="NCBI Taxonomy" id="1200300"/>
    <lineage>
        <taxon>Archaea</taxon>
        <taxon>Thermoproteota</taxon>
        <taxon>Thermoprotei</taxon>
        <taxon>Desulfurococcales</taxon>
        <taxon>Desulfurococcaceae</taxon>
        <taxon>Thermogladius</taxon>
    </lineage>
</organism>
<dbReference type="GO" id="GO:0043758">
    <property type="term" value="F:acetate-CoA ligase (ADP-forming) activity"/>
    <property type="evidence" value="ECO:0007669"/>
    <property type="project" value="InterPro"/>
</dbReference>
<dbReference type="SUPFAM" id="SSF52210">
    <property type="entry name" value="Succinyl-CoA synthetase domains"/>
    <property type="match status" value="2"/>
</dbReference>
<sequence length="458" mass="49218">MSLSSLFNPRSIAVIGASRSPGKIGHVILRNLIEYGYKGKIYPVNPSADEILGLKAYKSVLEINDEVDVAIIAIPADKVIKAAEECGRKGVKFLVVITSGFSEAGNEEGERMLVEVARKYGMRVLGPNIFGYAYTPSRINATFGTKDIAVGGISFLTQSGALGIALMGWTLMEELGMAALVSLGNMSDLGVTEISDYLADDENTKVITIYLEGLKPGTGKAFVEEMRKVVARKPVIVIKAGKSTRGSMAAASHTGSLAGSSRIYETAFKQAGVLEARTVEEMFDWARAFSLLEIPRGERTVILTNGGGVGVLATDAAEKYNIPLIDPSNKLKNELRKVMPWYGSARNPIDLTGGALVDNYVKAVEILEESEEVDNIILLYCRTAVLDPIELAKSLAELKKKLSKPVVAGFVGGVEVRDAIRILNKNGIPAYPSPERAVSSLAAMLEYRRIKSRLGGAA</sequence>
<dbReference type="InterPro" id="IPR043938">
    <property type="entry name" value="Ligase_CoA_dom"/>
</dbReference>
<keyword evidence="2" id="KW-0547">Nucleotide-binding</keyword>
<keyword evidence="3" id="KW-0067">ATP-binding</keyword>
<dbReference type="GO" id="GO:0005524">
    <property type="term" value="F:ATP binding"/>
    <property type="evidence" value="ECO:0007669"/>
    <property type="project" value="UniProtKB-KW"/>
</dbReference>
<gene>
    <name evidence="5" type="ORF">ENM60_07040</name>
</gene>
<dbReference type="InterPro" id="IPR003781">
    <property type="entry name" value="CoA-bd"/>
</dbReference>
<dbReference type="InterPro" id="IPR051538">
    <property type="entry name" value="Acyl-CoA_Synth/Transferase"/>
</dbReference>
<evidence type="ECO:0000259" key="4">
    <source>
        <dbReference type="SMART" id="SM00881"/>
    </source>
</evidence>
<reference evidence="5" key="1">
    <citation type="journal article" date="2020" name="mSystems">
        <title>Genome- and Community-Level Interaction Insights into Carbon Utilization and Element Cycling Functions of Hydrothermarchaeota in Hydrothermal Sediment.</title>
        <authorList>
            <person name="Zhou Z."/>
            <person name="Liu Y."/>
            <person name="Xu W."/>
            <person name="Pan J."/>
            <person name="Luo Z.H."/>
            <person name="Li M."/>
        </authorList>
    </citation>
    <scope>NUCLEOTIDE SEQUENCE [LARGE SCALE GENOMIC DNA]</scope>
    <source>
        <strain evidence="5">SpSt-110</strain>
    </source>
</reference>
<dbReference type="Gene3D" id="3.40.50.261">
    <property type="entry name" value="Succinyl-CoA synthetase domains"/>
    <property type="match status" value="2"/>
</dbReference>
<feature type="domain" description="CoA-binding" evidence="4">
    <location>
        <begin position="6"/>
        <end position="101"/>
    </location>
</feature>
<evidence type="ECO:0000256" key="3">
    <source>
        <dbReference type="ARBA" id="ARBA00022840"/>
    </source>
</evidence>
<dbReference type="Gene3D" id="3.40.50.720">
    <property type="entry name" value="NAD(P)-binding Rossmann-like Domain"/>
    <property type="match status" value="1"/>
</dbReference>
<accession>A0A7J3Y128</accession>
<dbReference type="Pfam" id="PF13607">
    <property type="entry name" value="Succ_CoA_lig"/>
    <property type="match status" value="1"/>
</dbReference>
<dbReference type="SUPFAM" id="SSF51735">
    <property type="entry name" value="NAD(P)-binding Rossmann-fold domains"/>
    <property type="match status" value="1"/>
</dbReference>
<dbReference type="AlphaFoldDB" id="A0A7J3Y128"/>
<keyword evidence="1" id="KW-0436">Ligase</keyword>
<dbReference type="Pfam" id="PF19045">
    <property type="entry name" value="Ligase_CoA_2"/>
    <property type="match status" value="1"/>
</dbReference>
<comment type="caution">
    <text evidence="5">The sequence shown here is derived from an EMBL/GenBank/DDBJ whole genome shotgun (WGS) entry which is preliminary data.</text>
</comment>
<evidence type="ECO:0000256" key="2">
    <source>
        <dbReference type="ARBA" id="ARBA00022741"/>
    </source>
</evidence>
<dbReference type="InterPro" id="IPR036291">
    <property type="entry name" value="NAD(P)-bd_dom_sf"/>
</dbReference>
<dbReference type="EMBL" id="DRYK01000089">
    <property type="protein sequence ID" value="HHP68515.1"/>
    <property type="molecule type" value="Genomic_DNA"/>
</dbReference>
<evidence type="ECO:0000256" key="1">
    <source>
        <dbReference type="ARBA" id="ARBA00022598"/>
    </source>
</evidence>
<dbReference type="PANTHER" id="PTHR43334">
    <property type="entry name" value="ACETATE--COA LIGASE [ADP-FORMING]"/>
    <property type="match status" value="1"/>
</dbReference>